<evidence type="ECO:0000313" key="2">
    <source>
        <dbReference type="EMBL" id="CAG5158534.1"/>
    </source>
</evidence>
<dbReference type="AlphaFoldDB" id="A0A8J2I2E2"/>
<dbReference type="RefSeq" id="XP_043168681.1">
    <property type="nucleotide sequence ID" value="XM_043312746.1"/>
</dbReference>
<protein>
    <submittedName>
        <fullName evidence="2">Uncharacterized protein</fullName>
    </submittedName>
</protein>
<accession>A0A8J2I2E2</accession>
<feature type="region of interest" description="Disordered" evidence="1">
    <location>
        <begin position="30"/>
        <end position="102"/>
    </location>
</feature>
<evidence type="ECO:0000256" key="1">
    <source>
        <dbReference type="SAM" id="MobiDB-lite"/>
    </source>
</evidence>
<reference evidence="2" key="1">
    <citation type="submission" date="2021-05" db="EMBL/GenBank/DDBJ databases">
        <authorList>
            <person name="Stam R."/>
        </authorList>
    </citation>
    <scope>NUCLEOTIDE SEQUENCE</scope>
    <source>
        <strain evidence="2">CS162</strain>
    </source>
</reference>
<evidence type="ECO:0000313" key="3">
    <source>
        <dbReference type="Proteomes" id="UP000676310"/>
    </source>
</evidence>
<dbReference type="Proteomes" id="UP000676310">
    <property type="component" value="Unassembled WGS sequence"/>
</dbReference>
<gene>
    <name evidence="2" type="ORF">ALTATR162_LOCUS5129</name>
</gene>
<name>A0A8J2I2E2_9PLEO</name>
<feature type="compositionally biased region" description="Basic residues" evidence="1">
    <location>
        <begin position="78"/>
        <end position="87"/>
    </location>
</feature>
<proteinExistence type="predicted"/>
<sequence length="200" mass="22590">MFFQMDEPHDERLPVKLQLSQDKLQQEAIAHSRLPEADKRNPTTAIKQVTADKAAAVDAEEIERITGTTDEDTDARKHVPIQRKARMKTTPARALEKRRREDVQAEAEFQKKLKGNYAVSEAKREVIRGKEEEFVKGDQAARKTAQQIEDALKFHYHSPFGAGEKGMKCTEEEMRKALTAKAARGENPFLSFQGSAGVKQ</sequence>
<dbReference type="GeneID" id="67016873"/>
<dbReference type="EMBL" id="CAJRGZ010000019">
    <property type="protein sequence ID" value="CAG5158534.1"/>
    <property type="molecule type" value="Genomic_DNA"/>
</dbReference>
<comment type="caution">
    <text evidence="2">The sequence shown here is derived from an EMBL/GenBank/DDBJ whole genome shotgun (WGS) entry which is preliminary data.</text>
</comment>
<keyword evidence="3" id="KW-1185">Reference proteome</keyword>
<organism evidence="2 3">
    <name type="scientific">Alternaria atra</name>
    <dbReference type="NCBI Taxonomy" id="119953"/>
    <lineage>
        <taxon>Eukaryota</taxon>
        <taxon>Fungi</taxon>
        <taxon>Dikarya</taxon>
        <taxon>Ascomycota</taxon>
        <taxon>Pezizomycotina</taxon>
        <taxon>Dothideomycetes</taxon>
        <taxon>Pleosporomycetidae</taxon>
        <taxon>Pleosporales</taxon>
        <taxon>Pleosporineae</taxon>
        <taxon>Pleosporaceae</taxon>
        <taxon>Alternaria</taxon>
        <taxon>Alternaria sect. Ulocladioides</taxon>
    </lineage>
</organism>